<evidence type="ECO:0000256" key="1">
    <source>
        <dbReference type="ARBA" id="ARBA00008857"/>
    </source>
</evidence>
<evidence type="ECO:0000256" key="2">
    <source>
        <dbReference type="ARBA" id="ARBA00022908"/>
    </source>
</evidence>
<keyword evidence="3 5" id="KW-0238">DNA-binding</keyword>
<dbReference type="InterPro" id="IPR013762">
    <property type="entry name" value="Integrase-like_cat_sf"/>
</dbReference>
<dbReference type="InterPro" id="IPR010998">
    <property type="entry name" value="Integrase_recombinase_N"/>
</dbReference>
<dbReference type="Gene3D" id="1.10.443.10">
    <property type="entry name" value="Intergrase catalytic core"/>
    <property type="match status" value="1"/>
</dbReference>
<dbReference type="PANTHER" id="PTHR30629">
    <property type="entry name" value="PROPHAGE INTEGRASE"/>
    <property type="match status" value="1"/>
</dbReference>
<comment type="caution">
    <text evidence="8">The sequence shown here is derived from an EMBL/GenBank/DDBJ whole genome shotgun (WGS) entry which is preliminary data.</text>
</comment>
<evidence type="ECO:0000256" key="4">
    <source>
        <dbReference type="ARBA" id="ARBA00023172"/>
    </source>
</evidence>
<dbReference type="EMBL" id="BMNC01000004">
    <property type="protein sequence ID" value="GGM95021.1"/>
    <property type="molecule type" value="Genomic_DNA"/>
</dbReference>
<dbReference type="Gene3D" id="1.10.150.130">
    <property type="match status" value="1"/>
</dbReference>
<keyword evidence="9" id="KW-1185">Reference proteome</keyword>
<proteinExistence type="inferred from homology"/>
<organism evidence="8 9">
    <name type="scientific">Lentzea pudingi</name>
    <dbReference type="NCBI Taxonomy" id="1789439"/>
    <lineage>
        <taxon>Bacteria</taxon>
        <taxon>Bacillati</taxon>
        <taxon>Actinomycetota</taxon>
        <taxon>Actinomycetes</taxon>
        <taxon>Pseudonocardiales</taxon>
        <taxon>Pseudonocardiaceae</taxon>
        <taxon>Lentzea</taxon>
    </lineage>
</organism>
<gene>
    <name evidence="8" type="ORF">GCM10011609_35690</name>
</gene>
<dbReference type="InterPro" id="IPR044068">
    <property type="entry name" value="CB"/>
</dbReference>
<name>A0ABQ2HY57_9PSEU</name>
<evidence type="ECO:0000259" key="7">
    <source>
        <dbReference type="PROSITE" id="PS51900"/>
    </source>
</evidence>
<dbReference type="SUPFAM" id="SSF56349">
    <property type="entry name" value="DNA breaking-rejoining enzymes"/>
    <property type="match status" value="1"/>
</dbReference>
<comment type="similarity">
    <text evidence="1">Belongs to the 'phage' integrase family.</text>
</comment>
<dbReference type="Pfam" id="PF00589">
    <property type="entry name" value="Phage_integrase"/>
    <property type="match status" value="1"/>
</dbReference>
<dbReference type="PROSITE" id="PS51900">
    <property type="entry name" value="CB"/>
    <property type="match status" value="1"/>
</dbReference>
<dbReference type="PROSITE" id="PS51898">
    <property type="entry name" value="TYR_RECOMBINASE"/>
    <property type="match status" value="1"/>
</dbReference>
<dbReference type="Pfam" id="PF14659">
    <property type="entry name" value="Phage_int_SAM_3"/>
    <property type="match status" value="1"/>
</dbReference>
<dbReference type="InterPro" id="IPR002104">
    <property type="entry name" value="Integrase_catalytic"/>
</dbReference>
<dbReference type="PANTHER" id="PTHR30629:SF2">
    <property type="entry name" value="PROPHAGE INTEGRASE INTS-RELATED"/>
    <property type="match status" value="1"/>
</dbReference>
<evidence type="ECO:0000259" key="6">
    <source>
        <dbReference type="PROSITE" id="PS51898"/>
    </source>
</evidence>
<reference evidence="9" key="1">
    <citation type="journal article" date="2019" name="Int. J. Syst. Evol. Microbiol.">
        <title>The Global Catalogue of Microorganisms (GCM) 10K type strain sequencing project: providing services to taxonomists for standard genome sequencing and annotation.</title>
        <authorList>
            <consortium name="The Broad Institute Genomics Platform"/>
            <consortium name="The Broad Institute Genome Sequencing Center for Infectious Disease"/>
            <person name="Wu L."/>
            <person name="Ma J."/>
        </authorList>
    </citation>
    <scope>NUCLEOTIDE SEQUENCE [LARGE SCALE GENOMIC DNA]</scope>
    <source>
        <strain evidence="9">CGMCC 4.7319</strain>
    </source>
</reference>
<sequence length="384" mass="44092">MMAWVEKHGDTFRVRYRLDDETVFSENGFATITLAENRAADVESDQRRQRFTDPRLSRTTVDEWIRVWSEAHSVAAMTWSTYDSRIRNHILPRWSGTAVGDIERIKVKGWVNKTLRQNLADKSVKDILVLFSMILGEAVEEGLLTLNPCRKLRIAFDEAPERPHASTKEVDALAGRMDPDDGLLTVTAAYTGLRWGELAGLQWIRTYLSSDPRIEVDPKFGALHEVRGRKLELGPPKTPASVRSVHLPPFLVDELLAHRERNLDARFVFPGARGALRRRSNFRQRVWLPALAGDERPGWAPLNQEMHFHDLRHTHKTWLIEDDVPRVLRLERLGHKRKDVDDGYSHVTDLMISRMLAALQRRWETDGGGTWNQQAIPEVVPQTL</sequence>
<feature type="domain" description="Tyr recombinase" evidence="6">
    <location>
        <begin position="160"/>
        <end position="357"/>
    </location>
</feature>
<dbReference type="InterPro" id="IPR011010">
    <property type="entry name" value="DNA_brk_join_enz"/>
</dbReference>
<evidence type="ECO:0000313" key="9">
    <source>
        <dbReference type="Proteomes" id="UP000597656"/>
    </source>
</evidence>
<evidence type="ECO:0000256" key="5">
    <source>
        <dbReference type="PROSITE-ProRule" id="PRU01248"/>
    </source>
</evidence>
<protein>
    <submittedName>
        <fullName evidence="8">DMT family permease</fullName>
    </submittedName>
</protein>
<evidence type="ECO:0000256" key="3">
    <source>
        <dbReference type="ARBA" id="ARBA00023125"/>
    </source>
</evidence>
<keyword evidence="2" id="KW-0229">DNA integration</keyword>
<evidence type="ECO:0000313" key="8">
    <source>
        <dbReference type="EMBL" id="GGM95021.1"/>
    </source>
</evidence>
<accession>A0ABQ2HY57</accession>
<dbReference type="Proteomes" id="UP000597656">
    <property type="component" value="Unassembled WGS sequence"/>
</dbReference>
<dbReference type="InterPro" id="IPR004107">
    <property type="entry name" value="Integrase_SAM-like_N"/>
</dbReference>
<dbReference type="InterPro" id="IPR050808">
    <property type="entry name" value="Phage_Integrase"/>
</dbReference>
<keyword evidence="4" id="KW-0233">DNA recombination</keyword>
<feature type="domain" description="Core-binding (CB)" evidence="7">
    <location>
        <begin position="59"/>
        <end position="139"/>
    </location>
</feature>